<name>A0ABU1ICJ7_9BURK</name>
<sequence>MSTTTLLFIQLAVAGWLVAGCVDWWCHRRTRIEATSGLAECMFHWVLLALGGAALLLALWLQPSPLLIGLLLAAWLAHQGLTWLELHYVVQRRDVTPFEQMVHSFLEAIPLGLIVVVGLDMVVHGAPAASPWALRPRPLAAHTPALLLAYGTATLVLVLLPFAEEAWRCYRYRVRQRAPGGGTAATAPQNAAGRPG</sequence>
<proteinExistence type="predicted"/>
<keyword evidence="1" id="KW-0472">Membrane</keyword>
<dbReference type="RefSeq" id="WP_309829258.1">
    <property type="nucleotide sequence ID" value="NZ_JAVIZX010000001.1"/>
</dbReference>
<keyword evidence="3" id="KW-1185">Reference proteome</keyword>
<reference evidence="2 3" key="1">
    <citation type="submission" date="2023-08" db="EMBL/GenBank/DDBJ databases">
        <title>Functional and genomic diversity of the sorghum phyllosphere microbiome.</title>
        <authorList>
            <person name="Shade A."/>
        </authorList>
    </citation>
    <scope>NUCLEOTIDE SEQUENCE [LARGE SCALE GENOMIC DNA]</scope>
    <source>
        <strain evidence="2 3">SORGH_AS_0335</strain>
    </source>
</reference>
<evidence type="ECO:0000313" key="2">
    <source>
        <dbReference type="EMBL" id="MDR6214961.1"/>
    </source>
</evidence>
<evidence type="ECO:0008006" key="4">
    <source>
        <dbReference type="Google" id="ProtNLM"/>
    </source>
</evidence>
<gene>
    <name evidence="2" type="ORF">QE399_002650</name>
</gene>
<feature type="transmembrane region" description="Helical" evidence="1">
    <location>
        <begin position="66"/>
        <end position="84"/>
    </location>
</feature>
<dbReference type="Proteomes" id="UP001267710">
    <property type="component" value="Unassembled WGS sequence"/>
</dbReference>
<feature type="transmembrane region" description="Helical" evidence="1">
    <location>
        <begin position="145"/>
        <end position="163"/>
    </location>
</feature>
<evidence type="ECO:0000313" key="3">
    <source>
        <dbReference type="Proteomes" id="UP001267710"/>
    </source>
</evidence>
<comment type="caution">
    <text evidence="2">The sequence shown here is derived from an EMBL/GenBank/DDBJ whole genome shotgun (WGS) entry which is preliminary data.</text>
</comment>
<dbReference type="EMBL" id="JAVIZX010000001">
    <property type="protein sequence ID" value="MDR6214961.1"/>
    <property type="molecule type" value="Genomic_DNA"/>
</dbReference>
<organism evidence="2 3">
    <name type="scientific">Paracidovorax wautersii</name>
    <dbReference type="NCBI Taxonomy" id="1177982"/>
    <lineage>
        <taxon>Bacteria</taxon>
        <taxon>Pseudomonadati</taxon>
        <taxon>Pseudomonadota</taxon>
        <taxon>Betaproteobacteria</taxon>
        <taxon>Burkholderiales</taxon>
        <taxon>Comamonadaceae</taxon>
        <taxon>Paracidovorax</taxon>
    </lineage>
</organism>
<feature type="transmembrane region" description="Helical" evidence="1">
    <location>
        <begin position="38"/>
        <end position="60"/>
    </location>
</feature>
<keyword evidence="1" id="KW-0812">Transmembrane</keyword>
<feature type="transmembrane region" description="Helical" evidence="1">
    <location>
        <begin position="6"/>
        <end position="26"/>
    </location>
</feature>
<protein>
    <recommendedName>
        <fullName evidence="4">Diguanylate cyclase</fullName>
    </recommendedName>
</protein>
<evidence type="ECO:0000256" key="1">
    <source>
        <dbReference type="SAM" id="Phobius"/>
    </source>
</evidence>
<accession>A0ABU1ICJ7</accession>
<feature type="transmembrane region" description="Helical" evidence="1">
    <location>
        <begin position="105"/>
        <end position="125"/>
    </location>
</feature>
<keyword evidence="1" id="KW-1133">Transmembrane helix</keyword>